<accession>A0A6M3L544</accession>
<protein>
    <recommendedName>
        <fullName evidence="2">Thymidine kinase</fullName>
    </recommendedName>
</protein>
<name>A0A6M3L544_9ZZZZ</name>
<reference evidence="1" key="1">
    <citation type="submission" date="2020-03" db="EMBL/GenBank/DDBJ databases">
        <title>The deep terrestrial virosphere.</title>
        <authorList>
            <person name="Holmfeldt K."/>
            <person name="Nilsson E."/>
            <person name="Simone D."/>
            <person name="Lopez-Fernandez M."/>
            <person name="Wu X."/>
            <person name="de Brujin I."/>
            <person name="Lundin D."/>
            <person name="Andersson A."/>
            <person name="Bertilsson S."/>
            <person name="Dopson M."/>
        </authorList>
    </citation>
    <scope>NUCLEOTIDE SEQUENCE</scope>
    <source>
        <strain evidence="1">MM415B02558</strain>
    </source>
</reference>
<evidence type="ECO:0008006" key="2">
    <source>
        <dbReference type="Google" id="ProtNLM"/>
    </source>
</evidence>
<dbReference type="AlphaFoldDB" id="A0A6M3L544"/>
<dbReference type="EMBL" id="MT142843">
    <property type="protein sequence ID" value="QJA89389.1"/>
    <property type="molecule type" value="Genomic_DNA"/>
</dbReference>
<proteinExistence type="predicted"/>
<organism evidence="1">
    <name type="scientific">viral metagenome</name>
    <dbReference type="NCBI Taxonomy" id="1070528"/>
    <lineage>
        <taxon>unclassified sequences</taxon>
        <taxon>metagenomes</taxon>
        <taxon>organismal metagenomes</taxon>
    </lineage>
</organism>
<gene>
    <name evidence="1" type="ORF">MM415B02558_0007</name>
</gene>
<sequence>MRSSLYLCDVCDRKLGPNDISITGGLRLIGPEGGQPVVVLGPGDYCHGCFVKALQPHIKGLYIMQPRGV</sequence>
<evidence type="ECO:0000313" key="1">
    <source>
        <dbReference type="EMBL" id="QJA89389.1"/>
    </source>
</evidence>